<organism evidence="2 3">
    <name type="scientific">Folsomia candida</name>
    <name type="common">Springtail</name>
    <dbReference type="NCBI Taxonomy" id="158441"/>
    <lineage>
        <taxon>Eukaryota</taxon>
        <taxon>Metazoa</taxon>
        <taxon>Ecdysozoa</taxon>
        <taxon>Arthropoda</taxon>
        <taxon>Hexapoda</taxon>
        <taxon>Collembola</taxon>
        <taxon>Entomobryomorpha</taxon>
        <taxon>Isotomoidea</taxon>
        <taxon>Isotomidae</taxon>
        <taxon>Proisotominae</taxon>
        <taxon>Folsomia</taxon>
    </lineage>
</organism>
<feature type="transmembrane region" description="Helical" evidence="1">
    <location>
        <begin position="289"/>
        <end position="316"/>
    </location>
</feature>
<keyword evidence="1" id="KW-0812">Transmembrane</keyword>
<name>A0A226F0D6_FOLCA</name>
<gene>
    <name evidence="2" type="ORF">Fcan01_00803</name>
</gene>
<feature type="transmembrane region" description="Helical" evidence="1">
    <location>
        <begin position="257"/>
        <end position="277"/>
    </location>
</feature>
<evidence type="ECO:0000256" key="1">
    <source>
        <dbReference type="SAM" id="Phobius"/>
    </source>
</evidence>
<keyword evidence="3" id="KW-1185">Reference proteome</keyword>
<sequence length="387" mass="43608">MLVLVSKTYIKLQLSLCAKFRCIEYFWDEEKEKVGRFRKTSYQAVLAKLSKLVNLTYVSLQLWTIAVSGYSTATKIEALLFFIIYSTGALLRLGYVGLGPDKMFNMLTDLETHFRDIYGSHLESRGIVEYVIYSVQVLSYVNGLHVPVMISLLLLIRPCQPPFLASFLLPSCTLGSLEPIETCWPLKLLILLVEYVIFGQTVISGSFYLNYVIIAGICCISKYTCTFSFNPGHKNDGFSEYRALQVASCHVNDCLRYVLFPACIVGPPLLQMLGTFACIKLRDQIDWPLFGLFPLIVGLSLILTLMPLIAAAKIYVESVEIIKRFDGWSAAHAKESKVWRRMVKSIRPARIYFGGNFVDGCTPLVVQDFCVHQTASLLVYTKSVRIG</sequence>
<evidence type="ECO:0000313" key="3">
    <source>
        <dbReference type="Proteomes" id="UP000198287"/>
    </source>
</evidence>
<dbReference type="EMBL" id="LNIX01000001">
    <property type="protein sequence ID" value="OXA62860.1"/>
    <property type="molecule type" value="Genomic_DNA"/>
</dbReference>
<reference evidence="2 3" key="1">
    <citation type="submission" date="2015-12" db="EMBL/GenBank/DDBJ databases">
        <title>The genome of Folsomia candida.</title>
        <authorList>
            <person name="Faddeeva A."/>
            <person name="Derks M.F."/>
            <person name="Anvar Y."/>
            <person name="Smit S."/>
            <person name="Van Straalen N."/>
            <person name="Roelofs D."/>
        </authorList>
    </citation>
    <scope>NUCLEOTIDE SEQUENCE [LARGE SCALE GENOMIC DNA]</scope>
    <source>
        <strain evidence="2 3">VU population</strain>
        <tissue evidence="2">Whole body</tissue>
    </source>
</reference>
<feature type="transmembrane region" description="Helical" evidence="1">
    <location>
        <begin position="130"/>
        <end position="156"/>
    </location>
</feature>
<feature type="transmembrane region" description="Helical" evidence="1">
    <location>
        <begin position="78"/>
        <end position="98"/>
    </location>
</feature>
<evidence type="ECO:0000313" key="2">
    <source>
        <dbReference type="EMBL" id="OXA62860.1"/>
    </source>
</evidence>
<proteinExistence type="predicted"/>
<keyword evidence="1" id="KW-0472">Membrane</keyword>
<dbReference type="Proteomes" id="UP000198287">
    <property type="component" value="Unassembled WGS sequence"/>
</dbReference>
<dbReference type="AlphaFoldDB" id="A0A226F0D6"/>
<keyword evidence="1" id="KW-1133">Transmembrane helix</keyword>
<comment type="caution">
    <text evidence="2">The sequence shown here is derived from an EMBL/GenBank/DDBJ whole genome shotgun (WGS) entry which is preliminary data.</text>
</comment>
<accession>A0A226F0D6</accession>
<protein>
    <submittedName>
        <fullName evidence="2">Uncharacterized protein</fullName>
    </submittedName>
</protein>